<evidence type="ECO:0000259" key="5">
    <source>
        <dbReference type="PROSITE" id="PS50865"/>
    </source>
</evidence>
<evidence type="ECO:0000256" key="1">
    <source>
        <dbReference type="ARBA" id="ARBA00022723"/>
    </source>
</evidence>
<evidence type="ECO:0000313" key="7">
    <source>
        <dbReference type="Proteomes" id="UP000620124"/>
    </source>
</evidence>
<gene>
    <name evidence="6" type="ORF">MVEN_01624800</name>
</gene>
<dbReference type="OrthoDB" id="3031813at2759"/>
<dbReference type="EMBL" id="JACAZI010000014">
    <property type="protein sequence ID" value="KAF7344646.1"/>
    <property type="molecule type" value="Genomic_DNA"/>
</dbReference>
<name>A0A8H6XQJ2_9AGAR</name>
<accession>A0A8H6XQJ2</accession>
<dbReference type="Gene3D" id="6.10.140.2220">
    <property type="match status" value="1"/>
</dbReference>
<dbReference type="InterPro" id="IPR002893">
    <property type="entry name" value="Znf_MYND"/>
</dbReference>
<protein>
    <recommendedName>
        <fullName evidence="5">MYND-type domain-containing protein</fullName>
    </recommendedName>
</protein>
<organism evidence="6 7">
    <name type="scientific">Mycena venus</name>
    <dbReference type="NCBI Taxonomy" id="2733690"/>
    <lineage>
        <taxon>Eukaryota</taxon>
        <taxon>Fungi</taxon>
        <taxon>Dikarya</taxon>
        <taxon>Basidiomycota</taxon>
        <taxon>Agaricomycotina</taxon>
        <taxon>Agaricomycetes</taxon>
        <taxon>Agaricomycetidae</taxon>
        <taxon>Agaricales</taxon>
        <taxon>Marasmiineae</taxon>
        <taxon>Mycenaceae</taxon>
        <taxon>Mycena</taxon>
    </lineage>
</organism>
<feature type="domain" description="MYND-type" evidence="5">
    <location>
        <begin position="412"/>
        <end position="454"/>
    </location>
</feature>
<dbReference type="PROSITE" id="PS50865">
    <property type="entry name" value="ZF_MYND_2"/>
    <property type="match status" value="1"/>
</dbReference>
<dbReference type="GO" id="GO:0008270">
    <property type="term" value="F:zinc ion binding"/>
    <property type="evidence" value="ECO:0007669"/>
    <property type="project" value="UniProtKB-KW"/>
</dbReference>
<reference evidence="6" key="1">
    <citation type="submission" date="2020-05" db="EMBL/GenBank/DDBJ databases">
        <title>Mycena genomes resolve the evolution of fungal bioluminescence.</title>
        <authorList>
            <person name="Tsai I.J."/>
        </authorList>
    </citation>
    <scope>NUCLEOTIDE SEQUENCE</scope>
    <source>
        <strain evidence="6">CCC161011</strain>
    </source>
</reference>
<dbReference type="Proteomes" id="UP000620124">
    <property type="component" value="Unassembled WGS sequence"/>
</dbReference>
<keyword evidence="1" id="KW-0479">Metal-binding</keyword>
<keyword evidence="7" id="KW-1185">Reference proteome</keyword>
<dbReference type="Pfam" id="PF01753">
    <property type="entry name" value="zf-MYND"/>
    <property type="match status" value="1"/>
</dbReference>
<evidence type="ECO:0000256" key="3">
    <source>
        <dbReference type="ARBA" id="ARBA00022833"/>
    </source>
</evidence>
<sequence length="594" mass="66625">MHPSLQLQRLSELPATLEERPHRAATGSVEDLQRLSSAQSAPLHPVFYVNLDPIGIPDQLDGMPFPVSRAFESIKALFGGPPIPTAAMADLWPRFWPWVQFFDLHIGYFSAPNQFGEDFPLNFVHFIWPFRDEPIFSLMTATRGVRSIIAKAWSLAVPLTINKKPRRDAALRGVFGCMLGGMNAAGPANLAEFVEGTGGSINHLASVIIALFEGLVPTPDTQVSPGECMFLRSLFVFIDTTDRITENSGRPTESYLLFSALHSQGLVRVLTTVLSAVSAIRDPSRDDGTLVVHDCFVTLSIAFRTRSAHSSLEEAVQYNLLRVMLVCGNLARVSPLLDQLLMETLPAALIYYRVVMRVDDALHRILEADLLDSSPLSRTEAWRKFVQLAKQRLQILRNLKRASWSYSKACDNLECSHLRDRHRFARCSGCKNRYYCSNSCQISDWKDGGHRKTCASGSNLSLNTSQDFNWRERAFMRAVLHANYLENRPWILKDHNSFPQRHPTEVPLVCFDYSLGSPIIRVTSATRSYHAKKFGDNTEWADMVSRAQASRGSLHLHVIAVPNGHKEVRYLSAPLRRLPTLNTAEDGSDCVEIH</sequence>
<evidence type="ECO:0000256" key="2">
    <source>
        <dbReference type="ARBA" id="ARBA00022771"/>
    </source>
</evidence>
<dbReference type="SUPFAM" id="SSF144232">
    <property type="entry name" value="HIT/MYND zinc finger-like"/>
    <property type="match status" value="1"/>
</dbReference>
<evidence type="ECO:0000256" key="4">
    <source>
        <dbReference type="PROSITE-ProRule" id="PRU00134"/>
    </source>
</evidence>
<dbReference type="AlphaFoldDB" id="A0A8H6XQJ2"/>
<keyword evidence="2 4" id="KW-0863">Zinc-finger</keyword>
<proteinExistence type="predicted"/>
<evidence type="ECO:0000313" key="6">
    <source>
        <dbReference type="EMBL" id="KAF7344646.1"/>
    </source>
</evidence>
<keyword evidence="3" id="KW-0862">Zinc</keyword>
<comment type="caution">
    <text evidence="6">The sequence shown here is derived from an EMBL/GenBank/DDBJ whole genome shotgun (WGS) entry which is preliminary data.</text>
</comment>